<accession>H0UR88</accession>
<keyword evidence="8 24" id="KW-0808">Transferase</keyword>
<keyword evidence="16 24" id="KW-0443">Lipid metabolism</keyword>
<feature type="binding site" evidence="22">
    <location>
        <position position="15"/>
    </location>
    <ligand>
        <name>ATP</name>
        <dbReference type="ChEBI" id="CHEBI:30616"/>
    </ligand>
</feature>
<comment type="subcellular location">
    <subcellularLocation>
        <location evidence="1">Cell inner membrane</location>
        <topology evidence="1">Multi-pass membrane protein</topology>
    </subcellularLocation>
</comment>
<name>H0UR88_9BACT</name>
<keyword evidence="6" id="KW-0444">Lipid biosynthesis</keyword>
<keyword evidence="10 23" id="KW-0479">Metal-binding</keyword>
<evidence type="ECO:0000256" key="3">
    <source>
        <dbReference type="ARBA" id="ARBA00012133"/>
    </source>
</evidence>
<evidence type="ECO:0000256" key="11">
    <source>
        <dbReference type="ARBA" id="ARBA00022741"/>
    </source>
</evidence>
<evidence type="ECO:0000256" key="2">
    <source>
        <dbReference type="ARBA" id="ARBA00005967"/>
    </source>
</evidence>
<evidence type="ECO:0000256" key="6">
    <source>
        <dbReference type="ARBA" id="ARBA00022516"/>
    </source>
</evidence>
<dbReference type="RefSeq" id="WP_006583338.1">
    <property type="nucleotide sequence ID" value="NZ_CM001377.1"/>
</dbReference>
<dbReference type="Pfam" id="PF01219">
    <property type="entry name" value="DAGK_prokar"/>
    <property type="match status" value="1"/>
</dbReference>
<keyword evidence="9 24" id="KW-0812">Transmembrane</keyword>
<evidence type="ECO:0000256" key="15">
    <source>
        <dbReference type="ARBA" id="ARBA00022989"/>
    </source>
</evidence>
<dbReference type="InterPro" id="IPR036945">
    <property type="entry name" value="DAGK_sf"/>
</dbReference>
<feature type="binding site" evidence="23">
    <location>
        <position position="27"/>
    </location>
    <ligand>
        <name>a divalent metal cation</name>
        <dbReference type="ChEBI" id="CHEBI:60240"/>
    </ligand>
</feature>
<evidence type="ECO:0000256" key="20">
    <source>
        <dbReference type="PIRSR" id="PIRSR600829-1"/>
    </source>
</evidence>
<evidence type="ECO:0000313" key="25">
    <source>
        <dbReference type="EMBL" id="EHM09844.1"/>
    </source>
</evidence>
<sequence length="120" mass="13377">MGQWKNTSLFNKFMYSCNGLRVAFIMERAVAYETAASLAVLGIGIFMRRPPSAVIPSFLLSLLPLSLELVNSAVEIMIDCHIGQTYREDIKRTKDMLSASVFVSLIACYGGAIWLLFFSK</sequence>
<evidence type="ECO:0000256" key="1">
    <source>
        <dbReference type="ARBA" id="ARBA00004429"/>
    </source>
</evidence>
<dbReference type="PANTHER" id="PTHR34299:SF1">
    <property type="entry name" value="DIACYLGLYCEROL KINASE"/>
    <property type="match status" value="1"/>
</dbReference>
<evidence type="ECO:0000256" key="19">
    <source>
        <dbReference type="ARBA" id="ARBA00023264"/>
    </source>
</evidence>
<comment type="similarity">
    <text evidence="2 24">Belongs to the bacterial diacylglycerol kinase family.</text>
</comment>
<keyword evidence="14 23" id="KW-0460">Magnesium</keyword>
<feature type="binding site" evidence="21">
    <location>
        <position position="98"/>
    </location>
    <ligand>
        <name>substrate</name>
    </ligand>
</feature>
<evidence type="ECO:0000256" key="18">
    <source>
        <dbReference type="ARBA" id="ARBA00023209"/>
    </source>
</evidence>
<keyword evidence="5" id="KW-1003">Cell membrane</keyword>
<evidence type="ECO:0000256" key="4">
    <source>
        <dbReference type="ARBA" id="ARBA00017575"/>
    </source>
</evidence>
<comment type="function">
    <text evidence="24">Catalyzes the ATP-dependent phosphorylation of sn-l,2-diacylglycerol (DAG) to phosphatidic acid. Involved in the recycling of diacylglycerol produced as a by-product during membrane-derived oligosaccharide (MDO) biosynthesis.</text>
</comment>
<dbReference type="GO" id="GO:0005886">
    <property type="term" value="C:plasma membrane"/>
    <property type="evidence" value="ECO:0007669"/>
    <property type="project" value="UniProtKB-SubCell"/>
</dbReference>
<keyword evidence="26" id="KW-1185">Reference proteome</keyword>
<comment type="cofactor">
    <cofactor evidence="23">
        <name>Mg(2+)</name>
        <dbReference type="ChEBI" id="CHEBI:18420"/>
    </cofactor>
    <text evidence="23">Mn(2+), Zn(2+), Cd(2+) and Co(2+) support activity to lesser extents.</text>
</comment>
<feature type="binding site" evidence="22">
    <location>
        <position position="75"/>
    </location>
    <ligand>
        <name>ATP</name>
        <dbReference type="ChEBI" id="CHEBI:30616"/>
    </ligand>
</feature>
<dbReference type="PANTHER" id="PTHR34299">
    <property type="entry name" value="DIACYLGLYCEROL KINASE"/>
    <property type="match status" value="1"/>
</dbReference>
<feature type="binding site" evidence="23">
    <location>
        <position position="75"/>
    </location>
    <ligand>
        <name>a divalent metal cation</name>
        <dbReference type="ChEBI" id="CHEBI:60240"/>
    </ligand>
</feature>
<dbReference type="GO" id="GO:0004143">
    <property type="term" value="F:ATP-dependent diacylglycerol kinase activity"/>
    <property type="evidence" value="ECO:0007669"/>
    <property type="project" value="UniProtKB-EC"/>
</dbReference>
<dbReference type="HOGENOM" id="CLU_2071995_0_0_0"/>
<dbReference type="InterPro" id="IPR000829">
    <property type="entry name" value="DAGK"/>
</dbReference>
<keyword evidence="19 24" id="KW-1208">Phospholipid metabolism</keyword>
<evidence type="ECO:0000256" key="22">
    <source>
        <dbReference type="PIRSR" id="PIRSR600829-3"/>
    </source>
</evidence>
<dbReference type="GO" id="GO:0046872">
    <property type="term" value="F:metal ion binding"/>
    <property type="evidence" value="ECO:0007669"/>
    <property type="project" value="UniProtKB-KW"/>
</dbReference>
<evidence type="ECO:0000256" key="14">
    <source>
        <dbReference type="ARBA" id="ARBA00022842"/>
    </source>
</evidence>
<evidence type="ECO:0000256" key="21">
    <source>
        <dbReference type="PIRSR" id="PIRSR600829-2"/>
    </source>
</evidence>
<evidence type="ECO:0000256" key="24">
    <source>
        <dbReference type="RuleBase" id="RU363065"/>
    </source>
</evidence>
<keyword evidence="12 24" id="KW-0418">Kinase</keyword>
<keyword evidence="13 22" id="KW-0067">ATP-binding</keyword>
<evidence type="ECO:0000256" key="12">
    <source>
        <dbReference type="ARBA" id="ARBA00022777"/>
    </source>
</evidence>
<dbReference type="GO" id="GO:0005524">
    <property type="term" value="F:ATP binding"/>
    <property type="evidence" value="ECO:0007669"/>
    <property type="project" value="UniProtKB-KW"/>
</dbReference>
<dbReference type="GO" id="GO:0006654">
    <property type="term" value="P:phosphatidic acid biosynthetic process"/>
    <property type="evidence" value="ECO:0007669"/>
    <property type="project" value="InterPro"/>
</dbReference>
<evidence type="ECO:0000256" key="10">
    <source>
        <dbReference type="ARBA" id="ARBA00022723"/>
    </source>
</evidence>
<dbReference type="Proteomes" id="UP000005730">
    <property type="component" value="Chromosome"/>
</dbReference>
<keyword evidence="17 24" id="KW-0472">Membrane</keyword>
<feature type="binding site" evidence="22">
    <location>
        <position position="27"/>
    </location>
    <ligand>
        <name>ATP</name>
        <dbReference type="ChEBI" id="CHEBI:30616"/>
    </ligand>
</feature>
<evidence type="ECO:0000256" key="13">
    <source>
        <dbReference type="ARBA" id="ARBA00022840"/>
    </source>
</evidence>
<feature type="active site" description="Proton acceptor" evidence="20">
    <location>
        <position position="68"/>
    </location>
</feature>
<organism evidence="25 26">
    <name type="scientific">Thermanaerovibrio velox DSM 12556</name>
    <dbReference type="NCBI Taxonomy" id="926567"/>
    <lineage>
        <taxon>Bacteria</taxon>
        <taxon>Thermotogati</taxon>
        <taxon>Synergistota</taxon>
        <taxon>Synergistia</taxon>
        <taxon>Synergistales</taxon>
        <taxon>Synergistaceae</taxon>
        <taxon>Thermanaerovibrio</taxon>
    </lineage>
</organism>
<protein>
    <recommendedName>
        <fullName evidence="4 24">Diacylglycerol kinase</fullName>
        <ecNumber evidence="3 24">2.7.1.107</ecNumber>
    </recommendedName>
</protein>
<evidence type="ECO:0000256" key="16">
    <source>
        <dbReference type="ARBA" id="ARBA00023098"/>
    </source>
</evidence>
<keyword evidence="18" id="KW-0594">Phospholipid biosynthesis</keyword>
<evidence type="ECO:0000256" key="7">
    <source>
        <dbReference type="ARBA" id="ARBA00022519"/>
    </source>
</evidence>
<comment type="caution">
    <text evidence="24">Lacks conserved residue(s) required for the propagation of feature annotation.</text>
</comment>
<keyword evidence="11 22" id="KW-0547">Nucleotide-binding</keyword>
<feature type="binding site" evidence="21">
    <location>
        <begin position="29"/>
        <end position="33"/>
    </location>
    <ligand>
        <name>substrate</name>
    </ligand>
</feature>
<dbReference type="AlphaFoldDB" id="H0UR88"/>
<keyword evidence="15 24" id="KW-1133">Transmembrane helix</keyword>
<evidence type="ECO:0000313" key="26">
    <source>
        <dbReference type="Proteomes" id="UP000005730"/>
    </source>
</evidence>
<dbReference type="InterPro" id="IPR033718">
    <property type="entry name" value="DAGK_prok"/>
</dbReference>
<evidence type="ECO:0000256" key="5">
    <source>
        <dbReference type="ARBA" id="ARBA00022475"/>
    </source>
</evidence>
<dbReference type="CDD" id="cd14264">
    <property type="entry name" value="DAGK_IM"/>
    <property type="match status" value="1"/>
</dbReference>
<keyword evidence="7" id="KW-0997">Cell inner membrane</keyword>
<gene>
    <name evidence="25" type="ORF">TheveDRAFT_0687</name>
</gene>
<dbReference type="EC" id="2.7.1.107" evidence="3 24"/>
<evidence type="ECO:0000256" key="9">
    <source>
        <dbReference type="ARBA" id="ARBA00022692"/>
    </source>
</evidence>
<dbReference type="OrthoDB" id="5368at2"/>
<evidence type="ECO:0000256" key="23">
    <source>
        <dbReference type="PIRSR" id="PIRSR600829-4"/>
    </source>
</evidence>
<comment type="catalytic activity">
    <reaction evidence="24">
        <text>a 1,2-diacyl-sn-glycerol + ATP = a 1,2-diacyl-sn-glycero-3-phosphate + ADP + H(+)</text>
        <dbReference type="Rhea" id="RHEA:10272"/>
        <dbReference type="ChEBI" id="CHEBI:15378"/>
        <dbReference type="ChEBI" id="CHEBI:17815"/>
        <dbReference type="ChEBI" id="CHEBI:30616"/>
        <dbReference type="ChEBI" id="CHEBI:58608"/>
        <dbReference type="ChEBI" id="CHEBI:456216"/>
        <dbReference type="EC" id="2.7.1.107"/>
    </reaction>
</comment>
<feature type="binding site" evidence="22">
    <location>
        <begin position="94"/>
        <end position="95"/>
    </location>
    <ligand>
        <name>ATP</name>
        <dbReference type="ChEBI" id="CHEBI:30616"/>
    </ligand>
</feature>
<proteinExistence type="inferred from homology"/>
<feature type="transmembrane region" description="Helical" evidence="24">
    <location>
        <begin position="95"/>
        <end position="117"/>
    </location>
</feature>
<evidence type="ECO:0000256" key="17">
    <source>
        <dbReference type="ARBA" id="ARBA00023136"/>
    </source>
</evidence>
<feature type="binding site" evidence="21">
    <location>
        <position position="68"/>
    </location>
    <ligand>
        <name>substrate</name>
    </ligand>
</feature>
<dbReference type="EMBL" id="CM001377">
    <property type="protein sequence ID" value="EHM09844.1"/>
    <property type="molecule type" value="Genomic_DNA"/>
</dbReference>
<dbReference type="STRING" id="926567.TheveDRAFT_0687"/>
<dbReference type="Gene3D" id="1.10.287.3610">
    <property type="match status" value="1"/>
</dbReference>
<evidence type="ECO:0000256" key="8">
    <source>
        <dbReference type="ARBA" id="ARBA00022679"/>
    </source>
</evidence>
<dbReference type="eggNOG" id="COG0818">
    <property type="taxonomic scope" value="Bacteria"/>
</dbReference>
<reference evidence="25 26" key="1">
    <citation type="submission" date="2011-10" db="EMBL/GenBank/DDBJ databases">
        <title>The Noncontiguous Finished genome of Thermanaerovibrio velox DSM 12556.</title>
        <authorList>
            <consortium name="US DOE Joint Genome Institute (JGI-PGF)"/>
            <person name="Lucas S."/>
            <person name="Copeland A."/>
            <person name="Lapidus A."/>
            <person name="Glavina del Rio T."/>
            <person name="Dalin E."/>
            <person name="Tice H."/>
            <person name="Bruce D."/>
            <person name="Goodwin L."/>
            <person name="Pitluck S."/>
            <person name="Peters L."/>
            <person name="Mikhailova N."/>
            <person name="Teshima H."/>
            <person name="Kyrpides N."/>
            <person name="Mavromatis K."/>
            <person name="Ivanova N."/>
            <person name="Markowitz V."/>
            <person name="Cheng J.-F."/>
            <person name="Hugenholtz P."/>
            <person name="Woyke T."/>
            <person name="Wu D."/>
            <person name="Spring S."/>
            <person name="Brambilla E.-M."/>
            <person name="Klenk H.-P."/>
            <person name="Eisen J.A."/>
        </authorList>
    </citation>
    <scope>NUCLEOTIDE SEQUENCE [LARGE SCALE GENOMIC DNA]</scope>
    <source>
        <strain evidence="25 26">DSM 12556</strain>
    </source>
</reference>